<dbReference type="EMBL" id="MU839839">
    <property type="protein sequence ID" value="KAK1752731.1"/>
    <property type="molecule type" value="Genomic_DNA"/>
</dbReference>
<sequence>MRFSFHRTNTARRQREDLEQNSIHETKSCSCSTRTNTMDTTSVQGSTKQQDEVKPSSPPAKQEVKQNVTSRYLKKTNLQDLLERLFKDEGVTEFNIKQKDDQWCFTAPRKVEDVEIDAVRDE</sequence>
<evidence type="ECO:0000313" key="2">
    <source>
        <dbReference type="EMBL" id="KAK1752731.1"/>
    </source>
</evidence>
<feature type="compositionally biased region" description="Basic and acidic residues" evidence="1">
    <location>
        <begin position="13"/>
        <end position="27"/>
    </location>
</feature>
<dbReference type="AlphaFoldDB" id="A0AAJ0B6S8"/>
<evidence type="ECO:0000256" key="1">
    <source>
        <dbReference type="SAM" id="MobiDB-lite"/>
    </source>
</evidence>
<comment type="caution">
    <text evidence="2">The sequence shown here is derived from an EMBL/GenBank/DDBJ whole genome shotgun (WGS) entry which is preliminary data.</text>
</comment>
<organism evidence="2 3">
    <name type="scientific">Echria macrotheca</name>
    <dbReference type="NCBI Taxonomy" id="438768"/>
    <lineage>
        <taxon>Eukaryota</taxon>
        <taxon>Fungi</taxon>
        <taxon>Dikarya</taxon>
        <taxon>Ascomycota</taxon>
        <taxon>Pezizomycotina</taxon>
        <taxon>Sordariomycetes</taxon>
        <taxon>Sordariomycetidae</taxon>
        <taxon>Sordariales</taxon>
        <taxon>Schizotheciaceae</taxon>
        <taxon>Echria</taxon>
    </lineage>
</organism>
<reference evidence="2" key="1">
    <citation type="submission" date="2023-06" db="EMBL/GenBank/DDBJ databases">
        <title>Genome-scale phylogeny and comparative genomics of the fungal order Sordariales.</title>
        <authorList>
            <consortium name="Lawrence Berkeley National Laboratory"/>
            <person name="Hensen N."/>
            <person name="Bonometti L."/>
            <person name="Westerberg I."/>
            <person name="Brannstrom I.O."/>
            <person name="Guillou S."/>
            <person name="Cros-Aarteil S."/>
            <person name="Calhoun S."/>
            <person name="Haridas S."/>
            <person name="Kuo A."/>
            <person name="Mondo S."/>
            <person name="Pangilinan J."/>
            <person name="Riley R."/>
            <person name="Labutti K."/>
            <person name="Andreopoulos B."/>
            <person name="Lipzen A."/>
            <person name="Chen C."/>
            <person name="Yanf M."/>
            <person name="Daum C."/>
            <person name="Ng V."/>
            <person name="Clum A."/>
            <person name="Steindorff A."/>
            <person name="Ohm R."/>
            <person name="Martin F."/>
            <person name="Silar P."/>
            <person name="Natvig D."/>
            <person name="Lalanne C."/>
            <person name="Gautier V."/>
            <person name="Ament-Velasquez S.L."/>
            <person name="Kruys A."/>
            <person name="Hutchinson M.I."/>
            <person name="Powell A.J."/>
            <person name="Barry K."/>
            <person name="Miller A.N."/>
            <person name="Grigoriev I.V."/>
            <person name="Debuchy R."/>
            <person name="Gladieux P."/>
            <person name="Thoren M.H."/>
            <person name="Johannesson H."/>
        </authorList>
    </citation>
    <scope>NUCLEOTIDE SEQUENCE</scope>
    <source>
        <strain evidence="2">PSN4</strain>
    </source>
</reference>
<evidence type="ECO:0000313" key="3">
    <source>
        <dbReference type="Proteomes" id="UP001239445"/>
    </source>
</evidence>
<name>A0AAJ0B6S8_9PEZI</name>
<gene>
    <name evidence="2" type="ORF">QBC47DRAFT_389166</name>
</gene>
<accession>A0AAJ0B6S8</accession>
<feature type="region of interest" description="Disordered" evidence="1">
    <location>
        <begin position="1"/>
        <end position="68"/>
    </location>
</feature>
<protein>
    <submittedName>
        <fullName evidence="2">Uncharacterized protein</fullName>
    </submittedName>
</protein>
<feature type="compositionally biased region" description="Polar residues" evidence="1">
    <location>
        <begin position="28"/>
        <end position="48"/>
    </location>
</feature>
<dbReference type="Proteomes" id="UP001239445">
    <property type="component" value="Unassembled WGS sequence"/>
</dbReference>
<keyword evidence="3" id="KW-1185">Reference proteome</keyword>
<proteinExistence type="predicted"/>